<dbReference type="InterPro" id="IPR001841">
    <property type="entry name" value="Znf_RING"/>
</dbReference>
<dbReference type="SMART" id="SM00487">
    <property type="entry name" value="DEXDc"/>
    <property type="match status" value="1"/>
</dbReference>
<dbReference type="PROSITE" id="PS51192">
    <property type="entry name" value="HELICASE_ATP_BIND_1"/>
    <property type="match status" value="1"/>
</dbReference>
<evidence type="ECO:0000256" key="8">
    <source>
        <dbReference type="SAM" id="Coils"/>
    </source>
</evidence>
<evidence type="ECO:0000256" key="6">
    <source>
        <dbReference type="ARBA" id="ARBA00022840"/>
    </source>
</evidence>
<dbReference type="GeneID" id="75916037"/>
<dbReference type="InterPro" id="IPR059033">
    <property type="entry name" value="C144_05_dom"/>
</dbReference>
<dbReference type="PROSITE" id="PS50089">
    <property type="entry name" value="ZF_RING_2"/>
    <property type="match status" value="1"/>
</dbReference>
<dbReference type="GO" id="GO:0006974">
    <property type="term" value="P:DNA damage response"/>
    <property type="evidence" value="ECO:0007669"/>
    <property type="project" value="TreeGrafter"/>
</dbReference>
<dbReference type="InterPro" id="IPR014001">
    <property type="entry name" value="Helicase_ATP-bd"/>
</dbReference>
<dbReference type="InterPro" id="IPR027417">
    <property type="entry name" value="P-loop_NTPase"/>
</dbReference>
<dbReference type="GO" id="GO:0005524">
    <property type="term" value="F:ATP binding"/>
    <property type="evidence" value="ECO:0007669"/>
    <property type="project" value="InterPro"/>
</dbReference>
<evidence type="ECO:0000313" key="13">
    <source>
        <dbReference type="Proteomes" id="UP001206595"/>
    </source>
</evidence>
<dbReference type="SUPFAM" id="SSF57850">
    <property type="entry name" value="RING/U-box"/>
    <property type="match status" value="1"/>
</dbReference>
<dbReference type="SMART" id="SM00184">
    <property type="entry name" value="RING"/>
    <property type="match status" value="1"/>
</dbReference>
<dbReference type="RefSeq" id="XP_051442523.1">
    <property type="nucleotide sequence ID" value="XM_051590694.1"/>
</dbReference>
<feature type="domain" description="Helicase ATP-binding" evidence="10">
    <location>
        <begin position="306"/>
        <end position="500"/>
    </location>
</feature>
<protein>
    <submittedName>
        <fullName evidence="12">Uncharacterized protein</fullName>
    </submittedName>
</protein>
<dbReference type="PROSITE" id="PS00518">
    <property type="entry name" value="ZF_RING_1"/>
    <property type="match status" value="1"/>
</dbReference>
<keyword evidence="1" id="KW-0479">Metal-binding</keyword>
<reference evidence="12" key="1">
    <citation type="submission" date="2021-06" db="EMBL/GenBank/DDBJ databases">
        <authorList>
            <consortium name="DOE Joint Genome Institute"/>
            <person name="Mondo S.J."/>
            <person name="Amses K.R."/>
            <person name="Simmons D.R."/>
            <person name="Longcore J.E."/>
            <person name="Seto K."/>
            <person name="Alves G.H."/>
            <person name="Bonds A.E."/>
            <person name="Quandt C.A."/>
            <person name="Davis W.J."/>
            <person name="Chang Y."/>
            <person name="Letcher P.M."/>
            <person name="Powell M.J."/>
            <person name="Kuo A."/>
            <person name="Labutti K."/>
            <person name="Pangilinan J."/>
            <person name="Andreopoulos W."/>
            <person name="Tritt A."/>
            <person name="Riley R."/>
            <person name="Hundley H."/>
            <person name="Johnson J."/>
            <person name="Lipzen A."/>
            <person name="Barry K."/>
            <person name="Berbee M.L."/>
            <person name="Buchler N.E."/>
            <person name="Grigoriev I.V."/>
            <person name="Spatafora J.W."/>
            <person name="Stajich J.E."/>
            <person name="James T.Y."/>
        </authorList>
    </citation>
    <scope>NUCLEOTIDE SEQUENCE</scope>
    <source>
        <strain evidence="12">AG</strain>
    </source>
</reference>
<dbReference type="Gene3D" id="3.40.50.10810">
    <property type="entry name" value="Tandem AAA-ATPase domain"/>
    <property type="match status" value="1"/>
</dbReference>
<dbReference type="InterPro" id="IPR017907">
    <property type="entry name" value="Znf_RING_CS"/>
</dbReference>
<dbReference type="EMBL" id="MU620939">
    <property type="protein sequence ID" value="KAI8577519.1"/>
    <property type="molecule type" value="Genomic_DNA"/>
</dbReference>
<evidence type="ECO:0000256" key="7">
    <source>
        <dbReference type="PROSITE-ProRule" id="PRU00175"/>
    </source>
</evidence>
<dbReference type="Proteomes" id="UP001206595">
    <property type="component" value="Unassembled WGS sequence"/>
</dbReference>
<evidence type="ECO:0000259" key="9">
    <source>
        <dbReference type="PROSITE" id="PS50089"/>
    </source>
</evidence>
<dbReference type="GO" id="GO:0061630">
    <property type="term" value="F:ubiquitin protein ligase activity"/>
    <property type="evidence" value="ECO:0007669"/>
    <property type="project" value="TreeGrafter"/>
</dbReference>
<dbReference type="PANTHER" id="PTHR45865">
    <property type="entry name" value="E3 UBIQUITIN-PROTEIN LIGASE SHPRH FAMILY MEMBER"/>
    <property type="match status" value="1"/>
</dbReference>
<evidence type="ECO:0000256" key="5">
    <source>
        <dbReference type="ARBA" id="ARBA00022833"/>
    </source>
</evidence>
<feature type="coiled-coil region" evidence="8">
    <location>
        <begin position="930"/>
        <end position="1002"/>
    </location>
</feature>
<evidence type="ECO:0000259" key="11">
    <source>
        <dbReference type="PROSITE" id="PS51194"/>
    </source>
</evidence>
<dbReference type="Pfam" id="PF26021">
    <property type="entry name" value="Ferritin_C144_05"/>
    <property type="match status" value="1"/>
</dbReference>
<dbReference type="CDD" id="cd18070">
    <property type="entry name" value="DEXQc_SHPRH"/>
    <property type="match status" value="1"/>
</dbReference>
<evidence type="ECO:0000256" key="1">
    <source>
        <dbReference type="ARBA" id="ARBA00022723"/>
    </source>
</evidence>
<keyword evidence="5" id="KW-0862">Zinc</keyword>
<keyword evidence="4" id="KW-0378">Hydrolase</keyword>
<sequence length="1378" mass="158697">MLRFECGKVSAQIFERAAETVSLDHSDEFGFQGSSQPKRSHANMPQNRAKRIKLEPTHDDYIAIDSATSIAMKVEFKFELDRPIKNQSTLRSIARMADSLVVNFTHRKALQYKWAKISVLWFKDILLEHEVAMPRALQEHKEARAFWALAQGCTAFQIDISIEALQYTNSDSITATFNLVLKENCPDEIAYSLLQYAFLSPPAPLHYTLEEFYKHLQPPVSQHIAWSYISSDLRPQLLPFQSQNVQWLLYREGHYVNDNGQVTPVEVEYSETEAFIWEKIQLNEQEIYINRASEQVSVGVNSDLQYARTLIHRGGILSDEMGLGKTVSMLALILLHKRKFPPAKDENGLIQSGATLIITPSTISHQWEAEIRLHAPTLSYTYYQGIKDKSERQTTPEKLASFDIVLTNYEVLSREIWYARDHNERSRRSEPKYPPRKSPLVKIKWWRCLLDEAQMVESTVAATAEMARLIPRHYSWAVTGTPMSTGYNDLYGLFLFLGIIPSCATPASFTALYRNPDLFYQFLDLTARVIRRNAKKKVQDQVIIPIQRRKVVHISFSQFEQHYYDDLWSQCCRSTDLEWLEANNWGEGENLSTVQKSRINQMMAELRNWLLTLRQTCVHPGVGIRNQRQLGSVVHTLPEVLEVMINQSKDKIKEAESGYSATCLRHAGMHEILEEWQLALNIYLDGVKFNESRVDEARKEVEDAKVEAAEERIADGSAPVPEIEVKSADSEKKQNALSIARNRLSNCLLLLHRFLFYAAGMYHELKDEDNEAKLYDRAEEIRRELLRQSQNKFKSITQELDEGFKAILSHKALEFQVSEHNTGILSWQILEDIEDVAEKLDAQMNLIVDWRQKIYEYLTLSLETEDEAKGDEFETSLVVQESGMIYLDTYQLLLKDHDFYLTGSWNALYLNDNVNKPEREIDESTRTEELDKLESDLKAERAELAAKTAAENNIRVLQNALRDAGQRSYVNAEESAILKLVVNQLRKETERHKTILEKLENEARKFSQLYNARIEYYRALQHISDQVKAWESKDPKAEIEELKEQERKYQREAAAQTARSRYLTNLSKEETQSDTNETHREFDNCLICQSEFDRGIITYCAHMFCEDCANRWFESSRRCPTCSATVEKKQWWTVAWNKPMTADTTIEQIEYSGDAEELLPASTFSNILSIPIKGGLGAKLDTIIKHIKHIKQTDEEGKCVIFSQWRTVLDILAGGLRRNDIGYVEFGKAKNQQQSVLQFRNDPNISVILLNARTQSSGLTLVAAQTVFMVEPVFNEALEQQAISRVDRIGQTKETTVFWYIVRDTIEERVHEIHNAKRHYRNELVKEAQGSESSKKPEVLPLHATLDKLSAGGGEVVSDEDLHNCFTKHHRPSEQVLN</sequence>
<keyword evidence="8" id="KW-0175">Coiled coil</keyword>
<feature type="domain" description="Helicase C-terminal" evidence="11">
    <location>
        <begin position="1182"/>
        <end position="1332"/>
    </location>
</feature>
<dbReference type="GO" id="GO:0016787">
    <property type="term" value="F:hydrolase activity"/>
    <property type="evidence" value="ECO:0007669"/>
    <property type="project" value="UniProtKB-KW"/>
</dbReference>
<evidence type="ECO:0000256" key="2">
    <source>
        <dbReference type="ARBA" id="ARBA00022741"/>
    </source>
</evidence>
<dbReference type="Pfam" id="PF00271">
    <property type="entry name" value="Helicase_C"/>
    <property type="match status" value="1"/>
</dbReference>
<dbReference type="InterPro" id="IPR013083">
    <property type="entry name" value="Znf_RING/FYVE/PHD"/>
</dbReference>
<keyword evidence="2" id="KW-0547">Nucleotide-binding</keyword>
<dbReference type="CDD" id="cd18793">
    <property type="entry name" value="SF2_C_SNF"/>
    <property type="match status" value="1"/>
</dbReference>
<organism evidence="12 13">
    <name type="scientific">Umbelopsis ramanniana AG</name>
    <dbReference type="NCBI Taxonomy" id="1314678"/>
    <lineage>
        <taxon>Eukaryota</taxon>
        <taxon>Fungi</taxon>
        <taxon>Fungi incertae sedis</taxon>
        <taxon>Mucoromycota</taxon>
        <taxon>Mucoromycotina</taxon>
        <taxon>Umbelopsidomycetes</taxon>
        <taxon>Umbelopsidales</taxon>
        <taxon>Umbelopsidaceae</taxon>
        <taxon>Umbelopsis</taxon>
    </lineage>
</organism>
<evidence type="ECO:0000256" key="3">
    <source>
        <dbReference type="ARBA" id="ARBA00022771"/>
    </source>
</evidence>
<dbReference type="Pfam" id="PF00176">
    <property type="entry name" value="SNF2-rel_dom"/>
    <property type="match status" value="1"/>
</dbReference>
<dbReference type="GO" id="GO:0000209">
    <property type="term" value="P:protein polyubiquitination"/>
    <property type="evidence" value="ECO:0007669"/>
    <property type="project" value="TreeGrafter"/>
</dbReference>
<proteinExistence type="predicted"/>
<evidence type="ECO:0000313" key="12">
    <source>
        <dbReference type="EMBL" id="KAI8577519.1"/>
    </source>
</evidence>
<keyword evidence="13" id="KW-1185">Reference proteome</keyword>
<dbReference type="InterPro" id="IPR052583">
    <property type="entry name" value="ATP-helicase/E3_Ub-Ligase"/>
</dbReference>
<keyword evidence="6" id="KW-0067">ATP-binding</keyword>
<evidence type="ECO:0000259" key="10">
    <source>
        <dbReference type="PROSITE" id="PS51192"/>
    </source>
</evidence>
<dbReference type="InterPro" id="IPR001650">
    <property type="entry name" value="Helicase_C-like"/>
</dbReference>
<accession>A0AAD5E6D1</accession>
<dbReference type="SUPFAM" id="SSF52540">
    <property type="entry name" value="P-loop containing nucleoside triphosphate hydrolases"/>
    <property type="match status" value="2"/>
</dbReference>
<dbReference type="Gene3D" id="3.30.40.10">
    <property type="entry name" value="Zinc/RING finger domain, C3HC4 (zinc finger)"/>
    <property type="match status" value="1"/>
</dbReference>
<dbReference type="Pfam" id="PF13639">
    <property type="entry name" value="zf-RING_2"/>
    <property type="match status" value="1"/>
</dbReference>
<feature type="domain" description="RING-type" evidence="9">
    <location>
        <begin position="1085"/>
        <end position="1123"/>
    </location>
</feature>
<feature type="coiled-coil region" evidence="8">
    <location>
        <begin position="687"/>
        <end position="714"/>
    </location>
</feature>
<dbReference type="PROSITE" id="PS51194">
    <property type="entry name" value="HELICASE_CTER"/>
    <property type="match status" value="1"/>
</dbReference>
<dbReference type="GO" id="GO:0005634">
    <property type="term" value="C:nucleus"/>
    <property type="evidence" value="ECO:0007669"/>
    <property type="project" value="TreeGrafter"/>
</dbReference>
<dbReference type="SMART" id="SM00490">
    <property type="entry name" value="HELICc"/>
    <property type="match status" value="1"/>
</dbReference>
<dbReference type="InterPro" id="IPR049730">
    <property type="entry name" value="SNF2/RAD54-like_C"/>
</dbReference>
<gene>
    <name evidence="12" type="ORF">K450DRAFT_251258</name>
</gene>
<comment type="caution">
    <text evidence="12">The sequence shown here is derived from an EMBL/GenBank/DDBJ whole genome shotgun (WGS) entry which is preliminary data.</text>
</comment>
<reference evidence="12" key="2">
    <citation type="journal article" date="2022" name="Proc. Natl. Acad. Sci. U.S.A.">
        <title>Diploid-dominant life cycles characterize the early evolution of Fungi.</title>
        <authorList>
            <person name="Amses K.R."/>
            <person name="Simmons D.R."/>
            <person name="Longcore J.E."/>
            <person name="Mondo S.J."/>
            <person name="Seto K."/>
            <person name="Jeronimo G.H."/>
            <person name="Bonds A.E."/>
            <person name="Quandt C.A."/>
            <person name="Davis W.J."/>
            <person name="Chang Y."/>
            <person name="Federici B.A."/>
            <person name="Kuo A."/>
            <person name="LaButti K."/>
            <person name="Pangilinan J."/>
            <person name="Andreopoulos W."/>
            <person name="Tritt A."/>
            <person name="Riley R."/>
            <person name="Hundley H."/>
            <person name="Johnson J."/>
            <person name="Lipzen A."/>
            <person name="Barry K."/>
            <person name="Lang B.F."/>
            <person name="Cuomo C.A."/>
            <person name="Buchler N.E."/>
            <person name="Grigoriev I.V."/>
            <person name="Spatafora J.W."/>
            <person name="Stajich J.E."/>
            <person name="James T.Y."/>
        </authorList>
    </citation>
    <scope>NUCLEOTIDE SEQUENCE</scope>
    <source>
        <strain evidence="12">AG</strain>
    </source>
</reference>
<name>A0AAD5E6D1_UMBRA</name>
<dbReference type="Gene3D" id="3.40.50.300">
    <property type="entry name" value="P-loop containing nucleotide triphosphate hydrolases"/>
    <property type="match status" value="1"/>
</dbReference>
<dbReference type="PANTHER" id="PTHR45865:SF1">
    <property type="entry name" value="E3 UBIQUITIN-PROTEIN LIGASE SHPRH"/>
    <property type="match status" value="1"/>
</dbReference>
<evidence type="ECO:0000256" key="4">
    <source>
        <dbReference type="ARBA" id="ARBA00022801"/>
    </source>
</evidence>
<dbReference type="InterPro" id="IPR000330">
    <property type="entry name" value="SNF2_N"/>
</dbReference>
<keyword evidence="3 7" id="KW-0863">Zinc-finger</keyword>
<dbReference type="InterPro" id="IPR038718">
    <property type="entry name" value="SNF2-like_sf"/>
</dbReference>
<dbReference type="GO" id="GO:0008270">
    <property type="term" value="F:zinc ion binding"/>
    <property type="evidence" value="ECO:0007669"/>
    <property type="project" value="UniProtKB-KW"/>
</dbReference>